<reference evidence="2 3" key="1">
    <citation type="journal article" date="2016" name="Mol. Biol. Evol.">
        <title>Comparative Genomics of Early-Diverging Mushroom-Forming Fungi Provides Insights into the Origins of Lignocellulose Decay Capabilities.</title>
        <authorList>
            <person name="Nagy L.G."/>
            <person name="Riley R."/>
            <person name="Tritt A."/>
            <person name="Adam C."/>
            <person name="Daum C."/>
            <person name="Floudas D."/>
            <person name="Sun H."/>
            <person name="Yadav J.S."/>
            <person name="Pangilinan J."/>
            <person name="Larsson K.H."/>
            <person name="Matsuura K."/>
            <person name="Barry K."/>
            <person name="Labutti K."/>
            <person name="Kuo R."/>
            <person name="Ohm R.A."/>
            <person name="Bhattacharya S.S."/>
            <person name="Shirouzu T."/>
            <person name="Yoshinaga Y."/>
            <person name="Martin F.M."/>
            <person name="Grigoriev I.V."/>
            <person name="Hibbett D.S."/>
        </authorList>
    </citation>
    <scope>NUCLEOTIDE SEQUENCE [LARGE SCALE GENOMIC DNA]</scope>
    <source>
        <strain evidence="2 3">CBS 109695</strain>
    </source>
</reference>
<proteinExistence type="predicted"/>
<accession>A0A167X9N0</accession>
<name>A0A167X9N0_9AGAM</name>
<sequence>MNEAMCGGTHPSRAAEAQEPAHVPRGGEANEFGEINAESTTGRGERTRAGMGAGAGVAGGTQTPLPPPPGSAARSGSGRIKEGIVSVQRTNLPPVLHRCFV</sequence>
<organism evidence="2 3">
    <name type="scientific">Athelia psychrophila</name>
    <dbReference type="NCBI Taxonomy" id="1759441"/>
    <lineage>
        <taxon>Eukaryota</taxon>
        <taxon>Fungi</taxon>
        <taxon>Dikarya</taxon>
        <taxon>Basidiomycota</taxon>
        <taxon>Agaricomycotina</taxon>
        <taxon>Agaricomycetes</taxon>
        <taxon>Agaricomycetidae</taxon>
        <taxon>Atheliales</taxon>
        <taxon>Atheliaceae</taxon>
        <taxon>Athelia</taxon>
    </lineage>
</organism>
<keyword evidence="3" id="KW-1185">Reference proteome</keyword>
<evidence type="ECO:0000313" key="2">
    <source>
        <dbReference type="EMBL" id="KZP06979.1"/>
    </source>
</evidence>
<protein>
    <submittedName>
        <fullName evidence="2">Uncharacterized protein</fullName>
    </submittedName>
</protein>
<evidence type="ECO:0000256" key="1">
    <source>
        <dbReference type="SAM" id="MobiDB-lite"/>
    </source>
</evidence>
<evidence type="ECO:0000313" key="3">
    <source>
        <dbReference type="Proteomes" id="UP000076532"/>
    </source>
</evidence>
<gene>
    <name evidence="2" type="ORF">FIBSPDRAFT_876010</name>
</gene>
<dbReference type="AlphaFoldDB" id="A0A167X9N0"/>
<dbReference type="EMBL" id="KV417766">
    <property type="protein sequence ID" value="KZP06979.1"/>
    <property type="molecule type" value="Genomic_DNA"/>
</dbReference>
<feature type="region of interest" description="Disordered" evidence="1">
    <location>
        <begin position="1"/>
        <end position="78"/>
    </location>
</feature>
<feature type="non-terminal residue" evidence="2">
    <location>
        <position position="101"/>
    </location>
</feature>
<dbReference type="Proteomes" id="UP000076532">
    <property type="component" value="Unassembled WGS sequence"/>
</dbReference>